<dbReference type="Proteomes" id="UP000272025">
    <property type="component" value="Unassembled WGS sequence"/>
</dbReference>
<feature type="signal peptide" evidence="2">
    <location>
        <begin position="1"/>
        <end position="22"/>
    </location>
</feature>
<evidence type="ECO:0000313" key="4">
    <source>
        <dbReference type="Proteomes" id="UP000272025"/>
    </source>
</evidence>
<gene>
    <name evidence="3" type="ORF">SODALDRAFT_378474</name>
</gene>
<organism evidence="3 4">
    <name type="scientific">Sodiomyces alkalinus (strain CBS 110278 / VKM F-3762 / F11)</name>
    <name type="common">Alkaliphilic filamentous fungus</name>
    <dbReference type="NCBI Taxonomy" id="1314773"/>
    <lineage>
        <taxon>Eukaryota</taxon>
        <taxon>Fungi</taxon>
        <taxon>Dikarya</taxon>
        <taxon>Ascomycota</taxon>
        <taxon>Pezizomycotina</taxon>
        <taxon>Sordariomycetes</taxon>
        <taxon>Hypocreomycetidae</taxon>
        <taxon>Glomerellales</taxon>
        <taxon>Plectosphaerellaceae</taxon>
        <taxon>Sodiomyces</taxon>
    </lineage>
</organism>
<feature type="chain" id="PRO_5017933488" evidence="2">
    <location>
        <begin position="23"/>
        <end position="109"/>
    </location>
</feature>
<sequence length="109" mass="12327">MSFPNNMAGFLSSLVLLRIQCTDEVRKLRRYKGWHHGAIIQSPSHPVNDFSHLTLIRTGSEGNNPGLSHCQSSPQRPMPQPQRNDLIKGGSYLVRRSMSHPAYPARFVF</sequence>
<reference evidence="3 4" key="1">
    <citation type="journal article" date="2018" name="Mol. Ecol.">
        <title>The obligate alkalophilic soda-lake fungus Sodiomyces alkalinus has shifted to a protein diet.</title>
        <authorList>
            <person name="Grum-Grzhimaylo A.A."/>
            <person name="Falkoski D.L."/>
            <person name="van den Heuvel J."/>
            <person name="Valero-Jimenez C.A."/>
            <person name="Min B."/>
            <person name="Choi I.G."/>
            <person name="Lipzen A."/>
            <person name="Daum C.G."/>
            <person name="Aanen D.K."/>
            <person name="Tsang A."/>
            <person name="Henrissat B."/>
            <person name="Bilanenko E.N."/>
            <person name="de Vries R.P."/>
            <person name="van Kan J.A.L."/>
            <person name="Grigoriev I.V."/>
            <person name="Debets A.J.M."/>
        </authorList>
    </citation>
    <scope>NUCLEOTIDE SEQUENCE [LARGE SCALE GENOMIC DNA]</scope>
    <source>
        <strain evidence="3 4">F11</strain>
    </source>
</reference>
<evidence type="ECO:0000256" key="1">
    <source>
        <dbReference type="SAM" id="MobiDB-lite"/>
    </source>
</evidence>
<feature type="region of interest" description="Disordered" evidence="1">
    <location>
        <begin position="61"/>
        <end position="83"/>
    </location>
</feature>
<dbReference type="AlphaFoldDB" id="A0A3N2PY32"/>
<name>A0A3N2PY32_SODAK</name>
<dbReference type="EMBL" id="ML119054">
    <property type="protein sequence ID" value="ROT39378.1"/>
    <property type="molecule type" value="Genomic_DNA"/>
</dbReference>
<feature type="compositionally biased region" description="Polar residues" evidence="1">
    <location>
        <begin position="61"/>
        <end position="70"/>
    </location>
</feature>
<dbReference type="RefSeq" id="XP_028467184.1">
    <property type="nucleotide sequence ID" value="XM_028614985.1"/>
</dbReference>
<evidence type="ECO:0000256" key="2">
    <source>
        <dbReference type="SAM" id="SignalP"/>
    </source>
</evidence>
<dbReference type="GeneID" id="39583462"/>
<protein>
    <submittedName>
        <fullName evidence="3">Uncharacterized protein</fullName>
    </submittedName>
</protein>
<keyword evidence="4" id="KW-1185">Reference proteome</keyword>
<evidence type="ECO:0000313" key="3">
    <source>
        <dbReference type="EMBL" id="ROT39378.1"/>
    </source>
</evidence>
<accession>A0A3N2PY32</accession>
<keyword evidence="2" id="KW-0732">Signal</keyword>
<proteinExistence type="predicted"/>